<evidence type="ECO:0000256" key="1">
    <source>
        <dbReference type="SAM" id="MobiDB-lite"/>
    </source>
</evidence>
<evidence type="ECO:0000313" key="2">
    <source>
        <dbReference type="EMBL" id="GCA63186.1"/>
    </source>
</evidence>
<feature type="compositionally biased region" description="Basic and acidic residues" evidence="1">
    <location>
        <begin position="91"/>
        <end position="107"/>
    </location>
</feature>
<proteinExistence type="predicted"/>
<name>A0A391NT03_9EUKA</name>
<gene>
    <name evidence="2" type="ORF">KIPB_008361</name>
</gene>
<feature type="region of interest" description="Disordered" evidence="1">
    <location>
        <begin position="74"/>
        <end position="107"/>
    </location>
</feature>
<dbReference type="Proteomes" id="UP000265618">
    <property type="component" value="Unassembled WGS sequence"/>
</dbReference>
<comment type="caution">
    <text evidence="2">The sequence shown here is derived from an EMBL/GenBank/DDBJ whole genome shotgun (WGS) entry which is preliminary data.</text>
</comment>
<protein>
    <submittedName>
        <fullName evidence="2">Uncharacterized protein</fullName>
    </submittedName>
</protein>
<dbReference type="EMBL" id="BDIP01002568">
    <property type="protein sequence ID" value="GCA63186.1"/>
    <property type="molecule type" value="Genomic_DNA"/>
</dbReference>
<organism evidence="2 3">
    <name type="scientific">Kipferlia bialata</name>
    <dbReference type="NCBI Taxonomy" id="797122"/>
    <lineage>
        <taxon>Eukaryota</taxon>
        <taxon>Metamonada</taxon>
        <taxon>Carpediemonas-like organisms</taxon>
        <taxon>Kipferlia</taxon>
    </lineage>
</organism>
<reference evidence="2 3" key="1">
    <citation type="journal article" date="2018" name="PLoS ONE">
        <title>The draft genome of Kipferlia bialata reveals reductive genome evolution in fornicate parasites.</title>
        <authorList>
            <person name="Tanifuji G."/>
            <person name="Takabayashi S."/>
            <person name="Kume K."/>
            <person name="Takagi M."/>
            <person name="Nakayama T."/>
            <person name="Kamikawa R."/>
            <person name="Inagaki Y."/>
            <person name="Hashimoto T."/>
        </authorList>
    </citation>
    <scope>NUCLEOTIDE SEQUENCE [LARGE SCALE GENOMIC DNA]</scope>
    <source>
        <strain evidence="2">NY0173</strain>
    </source>
</reference>
<accession>A0A391NT03</accession>
<dbReference type="AlphaFoldDB" id="A0A391NT03"/>
<evidence type="ECO:0000313" key="3">
    <source>
        <dbReference type="Proteomes" id="UP000265618"/>
    </source>
</evidence>
<keyword evidence="3" id="KW-1185">Reference proteome</keyword>
<sequence length="196" mass="20887">MVPGVMEVLGTVCTTVLPSLPRIPPSDPAIAAVYSVTLQSHLTSAAQCIAERTGVERQEGAADAAEKSVEAAYTGDVSMEGGEAGPEVDSEAEKEREKEREKEDKRRAEIDPRAALILSQYVVRVCTVLPAPAVPCLVEAWCLYCCSASSPFPVPPSVRDGAVCHMAPLAEAYLPRCHVACAHISLTHTICVCNRL</sequence>